<keyword evidence="2" id="KW-1185">Reference proteome</keyword>
<reference evidence="1" key="1">
    <citation type="journal article" date="2020" name="Stud. Mycol.">
        <title>101 Dothideomycetes genomes: a test case for predicting lifestyles and emergence of pathogens.</title>
        <authorList>
            <person name="Haridas S."/>
            <person name="Albert R."/>
            <person name="Binder M."/>
            <person name="Bloem J."/>
            <person name="Labutti K."/>
            <person name="Salamov A."/>
            <person name="Andreopoulos B."/>
            <person name="Baker S."/>
            <person name="Barry K."/>
            <person name="Bills G."/>
            <person name="Bluhm B."/>
            <person name="Cannon C."/>
            <person name="Castanera R."/>
            <person name="Culley D."/>
            <person name="Daum C."/>
            <person name="Ezra D."/>
            <person name="Gonzalez J."/>
            <person name="Henrissat B."/>
            <person name="Kuo A."/>
            <person name="Liang C."/>
            <person name="Lipzen A."/>
            <person name="Lutzoni F."/>
            <person name="Magnuson J."/>
            <person name="Mondo S."/>
            <person name="Nolan M."/>
            <person name="Ohm R."/>
            <person name="Pangilinan J."/>
            <person name="Park H.-J."/>
            <person name="Ramirez L."/>
            <person name="Alfaro M."/>
            <person name="Sun H."/>
            <person name="Tritt A."/>
            <person name="Yoshinaga Y."/>
            <person name="Zwiers L.-H."/>
            <person name="Turgeon B."/>
            <person name="Goodwin S."/>
            <person name="Spatafora J."/>
            <person name="Crous P."/>
            <person name="Grigoriev I."/>
        </authorList>
    </citation>
    <scope>NUCLEOTIDE SEQUENCE</scope>
    <source>
        <strain evidence="1">CBS 122367</strain>
    </source>
</reference>
<gene>
    <name evidence="1" type="ORF">K458DRAFT_422399</name>
</gene>
<dbReference type="AlphaFoldDB" id="A0A6G1IMP6"/>
<sequence length="167" mass="18912">MVMYNWRTACKRNGVDVTTLKSMARDNIVAPGTINALNVHMGGATTKIFQRGDPGFNAIAQTPHDKNPRRILKDYEAELGRKRVEAYEITRDGDYYNMIIDIRNSKRVNSECPNTLHARSRFGNRGVTVAIAFSWKAGGGLGLRYNGSSLWAWFFVYALSRIHLRSR</sequence>
<evidence type="ECO:0000313" key="2">
    <source>
        <dbReference type="Proteomes" id="UP000799291"/>
    </source>
</evidence>
<accession>A0A6G1IMP6</accession>
<evidence type="ECO:0000313" key="1">
    <source>
        <dbReference type="EMBL" id="KAF2679368.1"/>
    </source>
</evidence>
<dbReference type="Proteomes" id="UP000799291">
    <property type="component" value="Unassembled WGS sequence"/>
</dbReference>
<dbReference type="EMBL" id="MU005604">
    <property type="protein sequence ID" value="KAF2679368.1"/>
    <property type="molecule type" value="Genomic_DNA"/>
</dbReference>
<protein>
    <submittedName>
        <fullName evidence="1">Uncharacterized protein</fullName>
    </submittedName>
</protein>
<organism evidence="1 2">
    <name type="scientific">Lentithecium fluviatile CBS 122367</name>
    <dbReference type="NCBI Taxonomy" id="1168545"/>
    <lineage>
        <taxon>Eukaryota</taxon>
        <taxon>Fungi</taxon>
        <taxon>Dikarya</taxon>
        <taxon>Ascomycota</taxon>
        <taxon>Pezizomycotina</taxon>
        <taxon>Dothideomycetes</taxon>
        <taxon>Pleosporomycetidae</taxon>
        <taxon>Pleosporales</taxon>
        <taxon>Massarineae</taxon>
        <taxon>Lentitheciaceae</taxon>
        <taxon>Lentithecium</taxon>
    </lineage>
</organism>
<proteinExistence type="predicted"/>
<name>A0A6G1IMP6_9PLEO</name>